<dbReference type="InterPro" id="IPR029058">
    <property type="entry name" value="AB_hydrolase_fold"/>
</dbReference>
<feature type="chain" id="PRO_5009787954" evidence="1">
    <location>
        <begin position="23"/>
        <end position="207"/>
    </location>
</feature>
<dbReference type="GO" id="GO:0016787">
    <property type="term" value="F:hydrolase activity"/>
    <property type="evidence" value="ECO:0007669"/>
    <property type="project" value="UniProtKB-KW"/>
</dbReference>
<organism evidence="2 3">
    <name type="scientific">Roseibium album</name>
    <dbReference type="NCBI Taxonomy" id="311410"/>
    <lineage>
        <taxon>Bacteria</taxon>
        <taxon>Pseudomonadati</taxon>
        <taxon>Pseudomonadota</taxon>
        <taxon>Alphaproteobacteria</taxon>
        <taxon>Hyphomicrobiales</taxon>
        <taxon>Stappiaceae</taxon>
        <taxon>Roseibium</taxon>
    </lineage>
</organism>
<reference evidence="3" key="1">
    <citation type="submission" date="2015-07" db="EMBL/GenBank/DDBJ databases">
        <authorList>
            <person name="Rodrigo-Torres Lidia"/>
            <person name="Arahal R.David."/>
        </authorList>
    </citation>
    <scope>NUCLEOTIDE SEQUENCE [LARGE SCALE GENOMIC DNA]</scope>
    <source>
        <strain evidence="3">CECT 5096</strain>
    </source>
</reference>
<dbReference type="STRING" id="311410.LA5095_01195"/>
<dbReference type="SUPFAM" id="SSF53474">
    <property type="entry name" value="alpha/beta-Hydrolases"/>
    <property type="match status" value="1"/>
</dbReference>
<evidence type="ECO:0000313" key="3">
    <source>
        <dbReference type="Proteomes" id="UP000049983"/>
    </source>
</evidence>
<evidence type="ECO:0000256" key="1">
    <source>
        <dbReference type="SAM" id="SignalP"/>
    </source>
</evidence>
<keyword evidence="1" id="KW-0732">Signal</keyword>
<feature type="signal peptide" evidence="1">
    <location>
        <begin position="1"/>
        <end position="22"/>
    </location>
</feature>
<protein>
    <submittedName>
        <fullName evidence="2">Alpha/beta hydrolase family protein</fullName>
    </submittedName>
</protein>
<accession>A0A0M7A5T5</accession>
<dbReference type="RefSeq" id="WP_144435934.1">
    <property type="nucleotide sequence ID" value="NZ_CXWA01000001.1"/>
</dbReference>
<gene>
    <name evidence="2" type="ORF">LA5096_02450</name>
</gene>
<dbReference type="AlphaFoldDB" id="A0A0M7A5T5"/>
<keyword evidence="2" id="KW-0378">Hydrolase</keyword>
<dbReference type="OrthoDB" id="5432119at2"/>
<dbReference type="Gene3D" id="3.40.50.1820">
    <property type="entry name" value="alpha/beta hydrolase"/>
    <property type="match status" value="1"/>
</dbReference>
<proteinExistence type="predicted"/>
<evidence type="ECO:0000313" key="2">
    <source>
        <dbReference type="EMBL" id="CTQ70259.1"/>
    </source>
</evidence>
<name>A0A0M7A5T5_9HYPH</name>
<dbReference type="Proteomes" id="UP000049983">
    <property type="component" value="Unassembled WGS sequence"/>
</dbReference>
<keyword evidence="3" id="KW-1185">Reference proteome</keyword>
<sequence>MTQILKVLLLAAVAFWMSSAHAQEDVTLSIRNVIERQALFHKAPGSTGVVLVHQSGNDAASWADIAIQLQEAGVASISLESVSVEDVKSGIDFLRQRGKRRIVLIGASLGGAAAQGAALHKGEVLADLVILLGTAHGDMSDAVGVDKLFIVTERDFFRARTHSSFKQASEPKELAIYPGSAHGQDMFNEDFSDDLLRRILARVTGLE</sequence>
<dbReference type="EMBL" id="CXWC01000010">
    <property type="protein sequence ID" value="CTQ70259.1"/>
    <property type="molecule type" value="Genomic_DNA"/>
</dbReference>
<dbReference type="GeneID" id="97669834"/>